<feature type="transmembrane region" description="Helical" evidence="3">
    <location>
        <begin position="252"/>
        <end position="270"/>
    </location>
</feature>
<feature type="transmembrane region" description="Helical" evidence="3">
    <location>
        <begin position="377"/>
        <end position="397"/>
    </location>
</feature>
<keyword evidence="3" id="KW-0472">Membrane</keyword>
<evidence type="ECO:0000256" key="3">
    <source>
        <dbReference type="SAM" id="Phobius"/>
    </source>
</evidence>
<evidence type="ECO:0000256" key="1">
    <source>
        <dbReference type="ARBA" id="ARBA00004141"/>
    </source>
</evidence>
<feature type="transmembrane region" description="Helical" evidence="3">
    <location>
        <begin position="148"/>
        <end position="169"/>
    </location>
</feature>
<feature type="domain" description="Major facilitator superfamily (MFS) profile" evidence="4">
    <location>
        <begin position="253"/>
        <end position="447"/>
    </location>
</feature>
<dbReference type="PANTHER" id="PTHR11360">
    <property type="entry name" value="MONOCARBOXYLATE TRANSPORTER"/>
    <property type="match status" value="1"/>
</dbReference>
<keyword evidence="6" id="KW-1185">Reference proteome</keyword>
<dbReference type="Pfam" id="PF07690">
    <property type="entry name" value="MFS_1"/>
    <property type="match status" value="1"/>
</dbReference>
<evidence type="ECO:0000259" key="4">
    <source>
        <dbReference type="PROSITE" id="PS50850"/>
    </source>
</evidence>
<feature type="transmembrane region" description="Helical" evidence="3">
    <location>
        <begin position="181"/>
        <end position="200"/>
    </location>
</feature>
<feature type="transmembrane region" description="Helical" evidence="3">
    <location>
        <begin position="212"/>
        <end position="232"/>
    </location>
</feature>
<feature type="transmembrane region" description="Helical" evidence="3">
    <location>
        <begin position="122"/>
        <end position="142"/>
    </location>
</feature>
<evidence type="ECO:0000313" key="5">
    <source>
        <dbReference type="EMBL" id="KAL3420868.1"/>
    </source>
</evidence>
<feature type="transmembrane region" description="Helical" evidence="3">
    <location>
        <begin position="52"/>
        <end position="78"/>
    </location>
</feature>
<feature type="transmembrane region" description="Helical" evidence="3">
    <location>
        <begin position="344"/>
        <end position="370"/>
    </location>
</feature>
<dbReference type="InterPro" id="IPR050327">
    <property type="entry name" value="Proton-linked_MCT"/>
</dbReference>
<keyword evidence="3" id="KW-0812">Transmembrane</keyword>
<accession>A0ABR4PC26</accession>
<dbReference type="PANTHER" id="PTHR11360:SF305">
    <property type="entry name" value="MAJOR FACILITATOR SUPERFAMILY (MFS) PROFILE DOMAIN-CONTAINING PROTEIN"/>
    <property type="match status" value="1"/>
</dbReference>
<name>A0ABR4PC26_9HELO</name>
<dbReference type="SUPFAM" id="SSF103473">
    <property type="entry name" value="MFS general substrate transporter"/>
    <property type="match status" value="1"/>
</dbReference>
<comment type="subcellular location">
    <subcellularLocation>
        <location evidence="1">Membrane</location>
        <topology evidence="1">Multi-pass membrane protein</topology>
    </subcellularLocation>
</comment>
<gene>
    <name evidence="5" type="ORF">PVAG01_07313</name>
</gene>
<dbReference type="Gene3D" id="1.20.1250.20">
    <property type="entry name" value="MFS general substrate transporter like domains"/>
    <property type="match status" value="2"/>
</dbReference>
<dbReference type="InterPro" id="IPR020846">
    <property type="entry name" value="MFS_dom"/>
</dbReference>
<reference evidence="5 6" key="1">
    <citation type="submission" date="2024-06" db="EMBL/GenBank/DDBJ databases">
        <title>Complete genome of Phlyctema vagabunda strain 19-DSS-EL-015.</title>
        <authorList>
            <person name="Fiorenzani C."/>
        </authorList>
    </citation>
    <scope>NUCLEOTIDE SEQUENCE [LARGE SCALE GENOMIC DNA]</scope>
    <source>
        <strain evidence="5 6">19-DSS-EL-015</strain>
    </source>
</reference>
<dbReference type="PROSITE" id="PS50850">
    <property type="entry name" value="MFS"/>
    <property type="match status" value="1"/>
</dbReference>
<sequence length="447" mass="46855">MATATITTTGIELGNTHHNVTQRDTSGILHNEDLDDVIQASRLADSTTPDGGYGWAVVFGCAVIAWWAVGTSYCWGVIQNALIQDGLSSASTLSFVGSLATAFVAAFAIVNSRIMRLLGVRYTGMLGVSIIGLSEVLSSFAIHNVGGLFTTAGALMGLGMSLSFTAVSITPAQYFSKKRGLANGIVFAGGGLGGAVNSLIIDDLIKRLGIMWTYRVLGLMTLVTGLPAAWLVKERVPIRTAPFVEWRLFTDFRFTIIFLAGAVGTFPLFVPPFFLPLYSHSIGLSSSTGAGLVAGFNFSSAIGRIASGFLCDRLGSLNTLFLAFALSAVSMLVLWPISTTLGPMVVFVLVNGCANGGFFATMPTVVGNIFGSARLGVAMGMVVTGWGGGYLMGAPIAGYLLEAYGGAESGFMAYRPAIFYAGSMALGSAGLVLLVRLKMNRKFLAKV</sequence>
<dbReference type="EMBL" id="JBFCZG010000006">
    <property type="protein sequence ID" value="KAL3420868.1"/>
    <property type="molecule type" value="Genomic_DNA"/>
</dbReference>
<dbReference type="InterPro" id="IPR011701">
    <property type="entry name" value="MFS"/>
</dbReference>
<feature type="transmembrane region" description="Helical" evidence="3">
    <location>
        <begin position="417"/>
        <end position="437"/>
    </location>
</feature>
<dbReference type="InterPro" id="IPR036259">
    <property type="entry name" value="MFS_trans_sf"/>
</dbReference>
<evidence type="ECO:0000256" key="2">
    <source>
        <dbReference type="ARBA" id="ARBA00006727"/>
    </source>
</evidence>
<comment type="similarity">
    <text evidence="2">Belongs to the major facilitator superfamily. Monocarboxylate porter (TC 2.A.1.13) family.</text>
</comment>
<comment type="caution">
    <text evidence="5">The sequence shown here is derived from an EMBL/GenBank/DDBJ whole genome shotgun (WGS) entry which is preliminary data.</text>
</comment>
<proteinExistence type="inferred from homology"/>
<feature type="transmembrane region" description="Helical" evidence="3">
    <location>
        <begin position="282"/>
        <end position="305"/>
    </location>
</feature>
<protein>
    <submittedName>
        <fullName evidence="5">Major facilitator superfamily transporter</fullName>
    </submittedName>
</protein>
<feature type="transmembrane region" description="Helical" evidence="3">
    <location>
        <begin position="90"/>
        <end position="110"/>
    </location>
</feature>
<feature type="transmembrane region" description="Helical" evidence="3">
    <location>
        <begin position="317"/>
        <end position="338"/>
    </location>
</feature>
<evidence type="ECO:0000313" key="6">
    <source>
        <dbReference type="Proteomes" id="UP001629113"/>
    </source>
</evidence>
<organism evidence="5 6">
    <name type="scientific">Phlyctema vagabunda</name>
    <dbReference type="NCBI Taxonomy" id="108571"/>
    <lineage>
        <taxon>Eukaryota</taxon>
        <taxon>Fungi</taxon>
        <taxon>Dikarya</taxon>
        <taxon>Ascomycota</taxon>
        <taxon>Pezizomycotina</taxon>
        <taxon>Leotiomycetes</taxon>
        <taxon>Helotiales</taxon>
        <taxon>Dermateaceae</taxon>
        <taxon>Phlyctema</taxon>
    </lineage>
</organism>
<dbReference type="Proteomes" id="UP001629113">
    <property type="component" value="Unassembled WGS sequence"/>
</dbReference>
<keyword evidence="3" id="KW-1133">Transmembrane helix</keyword>